<reference evidence="1" key="1">
    <citation type="submission" date="2018-07" db="EMBL/GenBank/DDBJ databases">
        <title>Comparative genomics of catfishes provides insights into carnivory and benthic adaptation.</title>
        <authorList>
            <person name="Zhang Y."/>
            <person name="Wang D."/>
            <person name="Peng Z."/>
            <person name="Zheng S."/>
            <person name="Shao F."/>
            <person name="Tao W."/>
        </authorList>
    </citation>
    <scope>NUCLEOTIDE SEQUENCE</scope>
    <source>
        <strain evidence="1">Chongqing</strain>
    </source>
</reference>
<comment type="caution">
    <text evidence="1">The sequence shown here is derived from an EMBL/GenBank/DDBJ whole genome shotgun (WGS) entry which is preliminary data.</text>
</comment>
<evidence type="ECO:0000313" key="2">
    <source>
        <dbReference type="Proteomes" id="UP001205998"/>
    </source>
</evidence>
<feature type="non-terminal residue" evidence="1">
    <location>
        <position position="1"/>
    </location>
</feature>
<dbReference type="Proteomes" id="UP001205998">
    <property type="component" value="Unassembled WGS sequence"/>
</dbReference>
<dbReference type="AlphaFoldDB" id="A0AAD5AEK4"/>
<sequence>LMDLQLSDSNFRRHILLQYLILFQYLKGQVKFK</sequence>
<dbReference type="PANTHER" id="PTHR13265:SF2">
    <property type="entry name" value="THO COMPLEX SUBUNIT 1"/>
    <property type="match status" value="1"/>
</dbReference>
<gene>
    <name evidence="1" type="ORF">C0J50_10886</name>
</gene>
<evidence type="ECO:0000313" key="1">
    <source>
        <dbReference type="EMBL" id="KAI5615218.1"/>
    </source>
</evidence>
<dbReference type="GO" id="GO:0000445">
    <property type="term" value="C:THO complex part of transcription export complex"/>
    <property type="evidence" value="ECO:0007669"/>
    <property type="project" value="TreeGrafter"/>
</dbReference>
<keyword evidence="2" id="KW-1185">Reference proteome</keyword>
<protein>
    <submittedName>
        <fullName evidence="1">THO complex subunit 1</fullName>
    </submittedName>
</protein>
<dbReference type="InterPro" id="IPR021861">
    <property type="entry name" value="THO_THOC1"/>
</dbReference>
<dbReference type="GO" id="GO:0006406">
    <property type="term" value="P:mRNA export from nucleus"/>
    <property type="evidence" value="ECO:0007669"/>
    <property type="project" value="TreeGrafter"/>
</dbReference>
<accession>A0AAD5AEK4</accession>
<feature type="non-terminal residue" evidence="1">
    <location>
        <position position="33"/>
    </location>
</feature>
<dbReference type="EMBL" id="MU555364">
    <property type="protein sequence ID" value="KAI5615218.1"/>
    <property type="molecule type" value="Genomic_DNA"/>
</dbReference>
<proteinExistence type="predicted"/>
<organism evidence="1 2">
    <name type="scientific">Silurus asotus</name>
    <name type="common">Amur catfish</name>
    <name type="synonym">Parasilurus asotus</name>
    <dbReference type="NCBI Taxonomy" id="30991"/>
    <lineage>
        <taxon>Eukaryota</taxon>
        <taxon>Metazoa</taxon>
        <taxon>Chordata</taxon>
        <taxon>Craniata</taxon>
        <taxon>Vertebrata</taxon>
        <taxon>Euteleostomi</taxon>
        <taxon>Actinopterygii</taxon>
        <taxon>Neopterygii</taxon>
        <taxon>Teleostei</taxon>
        <taxon>Ostariophysi</taxon>
        <taxon>Siluriformes</taxon>
        <taxon>Siluridae</taxon>
        <taxon>Silurus</taxon>
    </lineage>
</organism>
<dbReference type="Pfam" id="PF11957">
    <property type="entry name" value="efThoc1"/>
    <property type="match status" value="1"/>
</dbReference>
<name>A0AAD5AEK4_SILAS</name>
<dbReference type="PANTHER" id="PTHR13265">
    <property type="entry name" value="THO COMPLEX SUBUNIT 1"/>
    <property type="match status" value="1"/>
</dbReference>